<organism evidence="1 2">
    <name type="scientific">Staphylococcus ratti</name>
    <dbReference type="NCBI Taxonomy" id="2892440"/>
    <lineage>
        <taxon>Bacteria</taxon>
        <taxon>Bacillati</taxon>
        <taxon>Bacillota</taxon>
        <taxon>Bacilli</taxon>
        <taxon>Bacillales</taxon>
        <taxon>Staphylococcaceae</taxon>
        <taxon>Staphylococcus</taxon>
    </lineage>
</organism>
<keyword evidence="2" id="KW-1185">Reference proteome</keyword>
<geneLocation type="plasmid" evidence="1 2">
    <name>pSR9025A</name>
</geneLocation>
<dbReference type="NCBIfam" id="TIGR04450">
    <property type="entry name" value="Gpos_C8_like"/>
    <property type="match status" value="1"/>
</dbReference>
<evidence type="ECO:0000313" key="2">
    <source>
        <dbReference type="Proteomes" id="UP001197626"/>
    </source>
</evidence>
<accession>A0ABY3PG09</accession>
<proteinExistence type="predicted"/>
<evidence type="ECO:0000313" key="1">
    <source>
        <dbReference type="EMBL" id="UEX91209.1"/>
    </source>
</evidence>
<dbReference type="Proteomes" id="UP001197626">
    <property type="component" value="Plasmid pSR9025A"/>
</dbReference>
<protein>
    <submittedName>
        <fullName evidence="1">Uncharacterized protein</fullName>
    </submittedName>
</protein>
<name>A0ABY3PG09_9STAP</name>
<dbReference type="InterPro" id="IPR031032">
    <property type="entry name" value="Gpos_C8-like"/>
</dbReference>
<keyword evidence="1" id="KW-0614">Plasmid</keyword>
<sequence length="187" mass="21189">MRKSKKKLQNKDTTVEQMSKEEIKFVQNLKDKDKTIKNFENQMKKVGFKEIKLDDKNSKLKYISKKAKEKDVYGFIVNTAYKNEKTKEIVVSETIYDSYNKKITKFVAGKQKMEKNAKDKILVNKNYIEKKDSTTYGFTWNGKAFACSMGGLLACAHYCGIWLIVNPIAGGTCQAVCGTAFAAACSL</sequence>
<gene>
    <name evidence="1" type="ORF">LN051_11380</name>
</gene>
<dbReference type="EMBL" id="CP086655">
    <property type="protein sequence ID" value="UEX91209.1"/>
    <property type="molecule type" value="Genomic_DNA"/>
</dbReference>
<reference evidence="1 2" key="1">
    <citation type="journal article" date="2022" name="Pathogens">
        <title>Staphylococcus ratti sp. nov. Isolated from a Lab Rat.</title>
        <authorList>
            <person name="Kovarovic V."/>
            <person name="Sedlacek I."/>
            <person name="Petras P."/>
            <person name="Kralova S."/>
            <person name="Maslanova I."/>
            <person name="Svec P."/>
            <person name="Neumann-Schaal M."/>
            <person name="Botka T."/>
            <person name="Gelbicova T."/>
            <person name="Stankova E."/>
            <person name="Doskar J."/>
            <person name="Pantucek R."/>
        </authorList>
    </citation>
    <scope>NUCLEOTIDE SEQUENCE [LARGE SCALE GENOMIC DNA]</scope>
    <source>
        <strain evidence="1 2">CCM 9025</strain>
    </source>
</reference>